<dbReference type="Pfam" id="PF19671">
    <property type="entry name" value="DUF6174"/>
    <property type="match status" value="1"/>
</dbReference>
<accession>A0A7W9UV04</accession>
<dbReference type="RefSeq" id="WP_184974126.1">
    <property type="nucleotide sequence ID" value="NZ_BAAAWF010000070.1"/>
</dbReference>
<name>A0A7W9UV04_9ACTN</name>
<evidence type="ECO:0008006" key="4">
    <source>
        <dbReference type="Google" id="ProtNLM"/>
    </source>
</evidence>
<dbReference type="Proteomes" id="UP000585836">
    <property type="component" value="Unassembled WGS sequence"/>
</dbReference>
<protein>
    <recommendedName>
        <fullName evidence="4">Lipoprotein</fullName>
    </recommendedName>
</protein>
<proteinExistence type="predicted"/>
<gene>
    <name evidence="2" type="ORF">FHS34_007611</name>
</gene>
<feature type="signal peptide" evidence="1">
    <location>
        <begin position="1"/>
        <end position="28"/>
    </location>
</feature>
<reference evidence="2 3" key="1">
    <citation type="submission" date="2020-08" db="EMBL/GenBank/DDBJ databases">
        <title>Genomic Encyclopedia of Type Strains, Phase III (KMG-III): the genomes of soil and plant-associated and newly described type strains.</title>
        <authorList>
            <person name="Whitman W."/>
        </authorList>
    </citation>
    <scope>NUCLEOTIDE SEQUENCE [LARGE SCALE GENOMIC DNA]</scope>
    <source>
        <strain evidence="2 3">CECT 3313</strain>
    </source>
</reference>
<keyword evidence="3" id="KW-1185">Reference proteome</keyword>
<evidence type="ECO:0000256" key="1">
    <source>
        <dbReference type="SAM" id="SignalP"/>
    </source>
</evidence>
<dbReference type="AlphaFoldDB" id="A0A7W9UV04"/>
<feature type="chain" id="PRO_5039562905" description="Lipoprotein" evidence="1">
    <location>
        <begin position="29"/>
        <end position="161"/>
    </location>
</feature>
<evidence type="ECO:0000313" key="2">
    <source>
        <dbReference type="EMBL" id="MBB5932102.1"/>
    </source>
</evidence>
<organism evidence="2 3">
    <name type="scientific">Streptomyces echinatus</name>
    <dbReference type="NCBI Taxonomy" id="67293"/>
    <lineage>
        <taxon>Bacteria</taxon>
        <taxon>Bacillati</taxon>
        <taxon>Actinomycetota</taxon>
        <taxon>Actinomycetes</taxon>
        <taxon>Kitasatosporales</taxon>
        <taxon>Streptomycetaceae</taxon>
        <taxon>Streptomyces</taxon>
    </lineage>
</organism>
<sequence length="161" mass="17241">MIAGRFRSRSLSAAALTGTLLCVSTACGDAHTAISAKTPGSAGARSAAAWREPASYAYTLTSTTQVLAGTFRIEVRDGAVTKVVGLDEDSRRQAREQRIEVPTIGELLDRLEKAREDNAEEADARFAADGRPVRISLDRDRNTIDDEALYLISAYEPAPAG</sequence>
<dbReference type="PROSITE" id="PS51257">
    <property type="entry name" value="PROKAR_LIPOPROTEIN"/>
    <property type="match status" value="1"/>
</dbReference>
<dbReference type="InterPro" id="IPR046172">
    <property type="entry name" value="DUF6174"/>
</dbReference>
<evidence type="ECO:0000313" key="3">
    <source>
        <dbReference type="Proteomes" id="UP000585836"/>
    </source>
</evidence>
<comment type="caution">
    <text evidence="2">The sequence shown here is derived from an EMBL/GenBank/DDBJ whole genome shotgun (WGS) entry which is preliminary data.</text>
</comment>
<dbReference type="EMBL" id="JACHJK010000021">
    <property type="protein sequence ID" value="MBB5932102.1"/>
    <property type="molecule type" value="Genomic_DNA"/>
</dbReference>
<keyword evidence="1" id="KW-0732">Signal</keyword>